<evidence type="ECO:0000256" key="3">
    <source>
        <dbReference type="ARBA" id="ARBA00022692"/>
    </source>
</evidence>
<keyword evidence="4" id="KW-0732">Signal</keyword>
<dbReference type="Pfam" id="PF25987">
    <property type="entry name" value="PRRT3"/>
    <property type="match status" value="1"/>
</dbReference>
<name>A0AAD9Q9L9_ACRCE</name>
<evidence type="ECO:0000256" key="6">
    <source>
        <dbReference type="ARBA" id="ARBA00023136"/>
    </source>
</evidence>
<dbReference type="PANTHER" id="PTHR35578:SF6">
    <property type="entry name" value="PROLINE-RICH TRANSMEMBRANE PROTEIN 4"/>
    <property type="match status" value="1"/>
</dbReference>
<gene>
    <name evidence="9" type="ORF">P5673_021129</name>
</gene>
<comment type="subcellular location">
    <subcellularLocation>
        <location evidence="1">Membrane</location>
        <topology evidence="1">Multi-pass membrane protein</topology>
    </subcellularLocation>
</comment>
<evidence type="ECO:0000256" key="4">
    <source>
        <dbReference type="ARBA" id="ARBA00022729"/>
    </source>
</evidence>
<feature type="transmembrane region" description="Helical" evidence="7">
    <location>
        <begin position="159"/>
        <end position="179"/>
    </location>
</feature>
<organism evidence="9 10">
    <name type="scientific">Acropora cervicornis</name>
    <name type="common">Staghorn coral</name>
    <dbReference type="NCBI Taxonomy" id="6130"/>
    <lineage>
        <taxon>Eukaryota</taxon>
        <taxon>Metazoa</taxon>
        <taxon>Cnidaria</taxon>
        <taxon>Anthozoa</taxon>
        <taxon>Hexacorallia</taxon>
        <taxon>Scleractinia</taxon>
        <taxon>Astrocoeniina</taxon>
        <taxon>Acroporidae</taxon>
        <taxon>Acropora</taxon>
    </lineage>
</organism>
<feature type="transmembrane region" description="Helical" evidence="7">
    <location>
        <begin position="191"/>
        <end position="216"/>
    </location>
</feature>
<feature type="transmembrane region" description="Helical" evidence="7">
    <location>
        <begin position="86"/>
        <end position="107"/>
    </location>
</feature>
<keyword evidence="3 7" id="KW-0812">Transmembrane</keyword>
<evidence type="ECO:0000256" key="1">
    <source>
        <dbReference type="ARBA" id="ARBA00004141"/>
    </source>
</evidence>
<evidence type="ECO:0000256" key="5">
    <source>
        <dbReference type="ARBA" id="ARBA00022989"/>
    </source>
</evidence>
<evidence type="ECO:0000259" key="8">
    <source>
        <dbReference type="Pfam" id="PF25987"/>
    </source>
</evidence>
<evidence type="ECO:0000256" key="7">
    <source>
        <dbReference type="SAM" id="Phobius"/>
    </source>
</evidence>
<proteinExistence type="predicted"/>
<evidence type="ECO:0000313" key="10">
    <source>
        <dbReference type="Proteomes" id="UP001249851"/>
    </source>
</evidence>
<feature type="transmembrane region" description="Helical" evidence="7">
    <location>
        <begin position="54"/>
        <end position="74"/>
    </location>
</feature>
<dbReference type="Proteomes" id="UP001249851">
    <property type="component" value="Unassembled WGS sequence"/>
</dbReference>
<dbReference type="InterPro" id="IPR059081">
    <property type="entry name" value="PRRT3-4"/>
</dbReference>
<feature type="domain" description="Proline-rich transmembrane protein 3/4" evidence="8">
    <location>
        <begin position="31"/>
        <end position="316"/>
    </location>
</feature>
<feature type="transmembrane region" description="Helical" evidence="7">
    <location>
        <begin position="255"/>
        <end position="281"/>
    </location>
</feature>
<keyword evidence="10" id="KW-1185">Reference proteome</keyword>
<keyword evidence="6 7" id="KW-0472">Membrane</keyword>
<protein>
    <recommendedName>
        <fullName evidence="8">Proline-rich transmembrane protein 3/4 domain-containing protein</fullName>
    </recommendedName>
</protein>
<keyword evidence="5 7" id="KW-1133">Transmembrane helix</keyword>
<keyword evidence="2" id="KW-0597">Phosphoprotein</keyword>
<dbReference type="EMBL" id="JARQWQ010000053">
    <property type="protein sequence ID" value="KAK2556911.1"/>
    <property type="molecule type" value="Genomic_DNA"/>
</dbReference>
<dbReference type="InterPro" id="IPR052836">
    <property type="entry name" value="PRRT_domain-containing"/>
</dbReference>
<sequence length="353" mass="39518">MIYFVSSLKSMTMANGSESASAKLARVSTDALAEPGPDWLVAKKLWGVAWGMHWIGFGVLFSLLAVQSFIALVFGARGKGFCRKPLFIAINSMLFVLGSTRAVYLLLDPYESRQNGVKDPKWLTLLLFGIAFPCLTSSFCLIHLAFLEATKLKIGPNKLQNVKFLSSVILMHFAIVFAAETTASIKPQLKPLLIVCQSFSILWSLILSISFIYSGFKLMNRVKQVRTQLKAFERNENLRAKKTNQKSYTTKVAKITFATSFLGIAVCGLHFYSMIGVYGIYSDVVHPSPWPWLTFQSIFRCVELAMACTIAYSVIQRDKTPEKTTRTTAFDSAGVNMEQRKCEVKDIDQYNLE</sequence>
<comment type="caution">
    <text evidence="9">The sequence shown here is derived from an EMBL/GenBank/DDBJ whole genome shotgun (WGS) entry which is preliminary data.</text>
</comment>
<accession>A0AAD9Q9L9</accession>
<reference evidence="9" key="1">
    <citation type="journal article" date="2023" name="G3 (Bethesda)">
        <title>Whole genome assembly and annotation of the endangered Caribbean coral Acropora cervicornis.</title>
        <authorList>
            <person name="Selwyn J.D."/>
            <person name="Vollmer S.V."/>
        </authorList>
    </citation>
    <scope>NUCLEOTIDE SEQUENCE</scope>
    <source>
        <strain evidence="9">K2</strain>
    </source>
</reference>
<reference evidence="9" key="2">
    <citation type="journal article" date="2023" name="Science">
        <title>Genomic signatures of disease resistance in endangered staghorn corals.</title>
        <authorList>
            <person name="Vollmer S.V."/>
            <person name="Selwyn J.D."/>
            <person name="Despard B.A."/>
            <person name="Roesel C.L."/>
        </authorList>
    </citation>
    <scope>NUCLEOTIDE SEQUENCE</scope>
    <source>
        <strain evidence="9">K2</strain>
    </source>
</reference>
<feature type="transmembrane region" description="Helical" evidence="7">
    <location>
        <begin position="122"/>
        <end position="147"/>
    </location>
</feature>
<dbReference type="AlphaFoldDB" id="A0AAD9Q9L9"/>
<evidence type="ECO:0000256" key="2">
    <source>
        <dbReference type="ARBA" id="ARBA00022553"/>
    </source>
</evidence>
<evidence type="ECO:0000313" key="9">
    <source>
        <dbReference type="EMBL" id="KAK2556911.1"/>
    </source>
</evidence>
<dbReference type="PANTHER" id="PTHR35578">
    <property type="entry name" value="PROLINE-RICH TRANSMEMBRANE PROTEIN 4-RELATED"/>
    <property type="match status" value="1"/>
</dbReference>
<feature type="transmembrane region" description="Helical" evidence="7">
    <location>
        <begin position="293"/>
        <end position="315"/>
    </location>
</feature>